<evidence type="ECO:0000259" key="2">
    <source>
        <dbReference type="Pfam" id="PF04715"/>
    </source>
</evidence>
<dbReference type="SUPFAM" id="SSF56322">
    <property type="entry name" value="ADC synthase"/>
    <property type="match status" value="1"/>
</dbReference>
<dbReference type="RefSeq" id="WP_138564569.1">
    <property type="nucleotide sequence ID" value="NZ_CP040602.1"/>
</dbReference>
<reference evidence="3 4" key="1">
    <citation type="submission" date="2019-05" db="EMBL/GenBank/DDBJ databases">
        <title>Thiomicrorhabdus sediminis sp. nov, a novel sulfur-oxidizing bacterium isolated from coastal sediment.</title>
        <authorList>
            <person name="Liu X."/>
        </authorList>
    </citation>
    <scope>NUCLEOTIDE SEQUENCE [LARGE SCALE GENOMIC DNA]</scope>
    <source>
        <strain evidence="3 4">G1</strain>
    </source>
</reference>
<dbReference type="NCBIfam" id="NF006563">
    <property type="entry name" value="PRK09070.1"/>
    <property type="match status" value="1"/>
</dbReference>
<dbReference type="AlphaFoldDB" id="A0A4P9K4M6"/>
<dbReference type="OrthoDB" id="9803598at2"/>
<dbReference type="InterPro" id="IPR015890">
    <property type="entry name" value="Chorismate_C"/>
</dbReference>
<sequence length="476" mass="53485">MTTLISSPAHQASSQVETVALDNLRVSDFDLSALHEINRARYPFLLESVAKGELGRFDILMAFPQHTLQLDNPAEATDFVKEVEQQFIESINPQHQCEYDLPFIGGWYAYFSYDYAQIVEPVLELPQSEFPLAYLSRIPAAVIIDHENGKLLLVAETGFAQLLPKMQADIEALLLSQADNKQSPQQSAEHIEVSAEQEEPESKYLQGVEAIKNYILSGDIFQVNLSRLWQVALAQNTDYLQVYRALRDSNPAPFAALCCMSDAQGKPWQVISSSPERLVKYKNGWVETRPIAGTRKRGDDLVKDKALIEELIQHPKERAEHIMLIDLERNDLGRISEPGTVEVNELMVVETYQHVHHIVSNVRGRLREGFSPLDIVHALFPGGTITGCPKIRCMQIIAELEQMPREAYTGSLGYINIDGSMDLNILIRTMMQFEQDNKPIVQFRAGAGIVADSEAQFELVESRHKAKGLVMALQKG</sequence>
<dbReference type="Pfam" id="PF00425">
    <property type="entry name" value="Chorismate_bind"/>
    <property type="match status" value="1"/>
</dbReference>
<dbReference type="Gene3D" id="3.60.120.10">
    <property type="entry name" value="Anthranilate synthase"/>
    <property type="match status" value="1"/>
</dbReference>
<dbReference type="PRINTS" id="PR00095">
    <property type="entry name" value="ANTSNTHASEI"/>
</dbReference>
<dbReference type="Proteomes" id="UP000304864">
    <property type="component" value="Chromosome"/>
</dbReference>
<dbReference type="InterPro" id="IPR005801">
    <property type="entry name" value="ADC_synthase"/>
</dbReference>
<dbReference type="GO" id="GO:0000162">
    <property type="term" value="P:L-tryptophan biosynthetic process"/>
    <property type="evidence" value="ECO:0007669"/>
    <property type="project" value="TreeGrafter"/>
</dbReference>
<dbReference type="InterPro" id="IPR006805">
    <property type="entry name" value="Anth_synth_I_N"/>
</dbReference>
<dbReference type="KEGG" id="thig:FE785_04170"/>
<name>A0A4P9K4M6_9GAMM</name>
<proteinExistence type="predicted"/>
<keyword evidence="4" id="KW-1185">Reference proteome</keyword>
<dbReference type="PANTHER" id="PTHR11236:SF9">
    <property type="entry name" value="ANTHRANILATE SYNTHASE COMPONENT 1"/>
    <property type="match status" value="1"/>
</dbReference>
<dbReference type="EMBL" id="CP040602">
    <property type="protein sequence ID" value="QCU89892.1"/>
    <property type="molecule type" value="Genomic_DNA"/>
</dbReference>
<evidence type="ECO:0000259" key="1">
    <source>
        <dbReference type="Pfam" id="PF00425"/>
    </source>
</evidence>
<evidence type="ECO:0000313" key="4">
    <source>
        <dbReference type="Proteomes" id="UP000304864"/>
    </source>
</evidence>
<evidence type="ECO:0000313" key="3">
    <source>
        <dbReference type="EMBL" id="QCU89892.1"/>
    </source>
</evidence>
<feature type="domain" description="Anthranilate synthase component I N-terminal" evidence="2">
    <location>
        <begin position="33"/>
        <end position="153"/>
    </location>
</feature>
<accession>A0A4P9K4M6</accession>
<dbReference type="PANTHER" id="PTHR11236">
    <property type="entry name" value="AMINOBENZOATE/ANTHRANILATE SYNTHASE"/>
    <property type="match status" value="1"/>
</dbReference>
<organism evidence="3 4">
    <name type="scientific">Thiomicrorhabdus sediminis</name>
    <dbReference type="NCBI Taxonomy" id="2580412"/>
    <lineage>
        <taxon>Bacteria</taxon>
        <taxon>Pseudomonadati</taxon>
        <taxon>Pseudomonadota</taxon>
        <taxon>Gammaproteobacteria</taxon>
        <taxon>Thiotrichales</taxon>
        <taxon>Piscirickettsiaceae</taxon>
        <taxon>Thiomicrorhabdus</taxon>
    </lineage>
</organism>
<protein>
    <submittedName>
        <fullName evidence="3">Aminodeoxychorismate synthase component I</fullName>
    </submittedName>
</protein>
<dbReference type="InterPro" id="IPR019999">
    <property type="entry name" value="Anth_synth_I-like"/>
</dbReference>
<dbReference type="Pfam" id="PF04715">
    <property type="entry name" value="Anth_synt_I_N"/>
    <property type="match status" value="1"/>
</dbReference>
<gene>
    <name evidence="3" type="ORF">FE785_04170</name>
</gene>
<feature type="domain" description="Chorismate-utilising enzyme C-terminal" evidence="1">
    <location>
        <begin position="202"/>
        <end position="465"/>
    </location>
</feature>